<dbReference type="AlphaFoldDB" id="A0A8X7BXP2"/>
<accession>A0A8X7BXP2</accession>
<organism evidence="1 2">
    <name type="scientific">Trichonephila inaurata madagascariensis</name>
    <dbReference type="NCBI Taxonomy" id="2747483"/>
    <lineage>
        <taxon>Eukaryota</taxon>
        <taxon>Metazoa</taxon>
        <taxon>Ecdysozoa</taxon>
        <taxon>Arthropoda</taxon>
        <taxon>Chelicerata</taxon>
        <taxon>Arachnida</taxon>
        <taxon>Araneae</taxon>
        <taxon>Araneomorphae</taxon>
        <taxon>Entelegynae</taxon>
        <taxon>Araneoidea</taxon>
        <taxon>Nephilidae</taxon>
        <taxon>Trichonephila</taxon>
        <taxon>Trichonephila inaurata</taxon>
    </lineage>
</organism>
<name>A0A8X7BXP2_9ARAC</name>
<reference evidence="1" key="1">
    <citation type="submission" date="2020-08" db="EMBL/GenBank/DDBJ databases">
        <title>Multicomponent nature underlies the extraordinary mechanical properties of spider dragline silk.</title>
        <authorList>
            <person name="Kono N."/>
            <person name="Nakamura H."/>
            <person name="Mori M."/>
            <person name="Yoshida Y."/>
            <person name="Ohtoshi R."/>
            <person name="Malay A.D."/>
            <person name="Moran D.A.P."/>
            <person name="Tomita M."/>
            <person name="Numata K."/>
            <person name="Arakawa K."/>
        </authorList>
    </citation>
    <scope>NUCLEOTIDE SEQUENCE</scope>
</reference>
<comment type="caution">
    <text evidence="1">The sequence shown here is derived from an EMBL/GenBank/DDBJ whole genome shotgun (WGS) entry which is preliminary data.</text>
</comment>
<gene>
    <name evidence="1" type="ORF">TNIN_27961</name>
</gene>
<evidence type="ECO:0000313" key="1">
    <source>
        <dbReference type="EMBL" id="GFY48961.1"/>
    </source>
</evidence>
<dbReference type="EMBL" id="BMAV01006724">
    <property type="protein sequence ID" value="GFY48961.1"/>
    <property type="molecule type" value="Genomic_DNA"/>
</dbReference>
<keyword evidence="2" id="KW-1185">Reference proteome</keyword>
<sequence>MNFAEKVVVLASQLIDPEPDKCSTADENYQRFLDNEGEIIKKNIDDHRTEWNDYIENSPKFWARTEENFKTCAYSMLQKARFYR</sequence>
<evidence type="ECO:0000313" key="2">
    <source>
        <dbReference type="Proteomes" id="UP000886998"/>
    </source>
</evidence>
<dbReference type="Proteomes" id="UP000886998">
    <property type="component" value="Unassembled WGS sequence"/>
</dbReference>
<dbReference type="OrthoDB" id="10385155at2759"/>
<protein>
    <submittedName>
        <fullName evidence="1">Uncharacterized protein</fullName>
    </submittedName>
</protein>
<proteinExistence type="predicted"/>